<feature type="domain" description="NAD glycohydrolase translocation F5/8 type C" evidence="1">
    <location>
        <begin position="66"/>
        <end position="174"/>
    </location>
</feature>
<name>A0A1T5IUP3_9BACT</name>
<dbReference type="Proteomes" id="UP000190961">
    <property type="component" value="Unassembled WGS sequence"/>
</dbReference>
<reference evidence="2 3" key="1">
    <citation type="submission" date="2017-02" db="EMBL/GenBank/DDBJ databases">
        <authorList>
            <person name="Peterson S.W."/>
        </authorList>
    </citation>
    <scope>NUCLEOTIDE SEQUENCE [LARGE SCALE GENOMIC DNA]</scope>
    <source>
        <strain evidence="2 3">DSM 25262</strain>
    </source>
</reference>
<dbReference type="AlphaFoldDB" id="A0A1T5IUP3"/>
<evidence type="ECO:0000313" key="3">
    <source>
        <dbReference type="Proteomes" id="UP000190961"/>
    </source>
</evidence>
<dbReference type="InterPro" id="IPR057561">
    <property type="entry name" value="NADase_transloc"/>
</dbReference>
<evidence type="ECO:0000313" key="2">
    <source>
        <dbReference type="EMBL" id="SKC42698.1"/>
    </source>
</evidence>
<evidence type="ECO:0000259" key="1">
    <source>
        <dbReference type="Pfam" id="PF25302"/>
    </source>
</evidence>
<sequence>MGSLHPMMRSVLFILLLISVETFGQDNTRRTPTLGHQVDLSAQDDAKYKKDKFIDVAHYDIVGYSFDSQRASSELTSDSIDYSAKNAADLSFKTAWVEGVQGYGVGESLTFGLQSNHPAVTKIVVVNGFVKSKEEWAEYSRVKVLEMLVNGIRFEKLNLADTRQLQEFSLCQRLDPICERTFDNRI</sequence>
<dbReference type="Pfam" id="PF25302">
    <property type="entry name" value="NADase_transloc"/>
    <property type="match status" value="1"/>
</dbReference>
<proteinExistence type="predicted"/>
<dbReference type="STRING" id="688867.SAMN05660236_0410"/>
<accession>A0A1T5IUP3</accession>
<organism evidence="2 3">
    <name type="scientific">Ohtaekwangia koreensis</name>
    <dbReference type="NCBI Taxonomy" id="688867"/>
    <lineage>
        <taxon>Bacteria</taxon>
        <taxon>Pseudomonadati</taxon>
        <taxon>Bacteroidota</taxon>
        <taxon>Cytophagia</taxon>
        <taxon>Cytophagales</taxon>
        <taxon>Fulvivirgaceae</taxon>
        <taxon>Ohtaekwangia</taxon>
    </lineage>
</organism>
<dbReference type="EMBL" id="FUZU01000001">
    <property type="protein sequence ID" value="SKC42698.1"/>
    <property type="molecule type" value="Genomic_DNA"/>
</dbReference>
<protein>
    <recommendedName>
        <fullName evidence="1">NAD glycohydrolase translocation F5/8 type C domain-containing protein</fullName>
    </recommendedName>
</protein>
<dbReference type="NCBIfam" id="NF047619">
    <property type="entry name" value="NADase_discoid"/>
    <property type="match status" value="1"/>
</dbReference>
<keyword evidence="3" id="KW-1185">Reference proteome</keyword>
<gene>
    <name evidence="2" type="ORF">SAMN05660236_0410</name>
</gene>